<dbReference type="EMBL" id="CP036274">
    <property type="protein sequence ID" value="QDU28910.1"/>
    <property type="molecule type" value="Genomic_DNA"/>
</dbReference>
<gene>
    <name evidence="1" type="ORF">ETAA8_40160</name>
</gene>
<organism evidence="1 2">
    <name type="scientific">Anatilimnocola aggregata</name>
    <dbReference type="NCBI Taxonomy" id="2528021"/>
    <lineage>
        <taxon>Bacteria</taxon>
        <taxon>Pseudomonadati</taxon>
        <taxon>Planctomycetota</taxon>
        <taxon>Planctomycetia</taxon>
        <taxon>Pirellulales</taxon>
        <taxon>Pirellulaceae</taxon>
        <taxon>Anatilimnocola</taxon>
    </lineage>
</organism>
<evidence type="ECO:0000313" key="2">
    <source>
        <dbReference type="Proteomes" id="UP000315017"/>
    </source>
</evidence>
<protein>
    <submittedName>
        <fullName evidence="1">Uncharacterized protein</fullName>
    </submittedName>
</protein>
<sequence length="324" mass="36478">MDGYPVMHLNGNLDESRSPIHRRWPTCCSLIAFSDLCRICLPVRPKPKILVASEATCDEGQKLQSKYKMRPSETIKFRSAEPLSSTMCSELANRGWHFTAASDELIIFEAEYSPGVSLLPLLEATLTELQWQPKVYYSVSPNFEPVDFQQAELAMVSAPDEYAPELTKQTRQCQICHKRIKPRQLVGTINSLKSSQPCFVLNGEAFVVNSTLAAVLTKSDLTGYKLVPVDDSQSLFQISATRDLLEQVIQPSETIDYQGQCAFCGWPQFKIYFGPGRIRRGDYAGEDFVWSSFFGGELLMSHKALYFFKTVKANVTPIRPVVLH</sequence>
<dbReference type="KEGG" id="aagg:ETAA8_40160"/>
<dbReference type="AlphaFoldDB" id="A0A517YFB3"/>
<accession>A0A517YFB3</accession>
<proteinExistence type="predicted"/>
<keyword evidence="2" id="KW-1185">Reference proteome</keyword>
<dbReference type="Proteomes" id="UP000315017">
    <property type="component" value="Chromosome"/>
</dbReference>
<evidence type="ECO:0000313" key="1">
    <source>
        <dbReference type="EMBL" id="QDU28910.1"/>
    </source>
</evidence>
<reference evidence="1 2" key="1">
    <citation type="submission" date="2019-02" db="EMBL/GenBank/DDBJ databases">
        <title>Deep-cultivation of Planctomycetes and their phenomic and genomic characterization uncovers novel biology.</title>
        <authorList>
            <person name="Wiegand S."/>
            <person name="Jogler M."/>
            <person name="Boedeker C."/>
            <person name="Pinto D."/>
            <person name="Vollmers J."/>
            <person name="Rivas-Marin E."/>
            <person name="Kohn T."/>
            <person name="Peeters S.H."/>
            <person name="Heuer A."/>
            <person name="Rast P."/>
            <person name="Oberbeckmann S."/>
            <person name="Bunk B."/>
            <person name="Jeske O."/>
            <person name="Meyerdierks A."/>
            <person name="Storesund J.E."/>
            <person name="Kallscheuer N."/>
            <person name="Luecker S."/>
            <person name="Lage O.M."/>
            <person name="Pohl T."/>
            <person name="Merkel B.J."/>
            <person name="Hornburger P."/>
            <person name="Mueller R.-W."/>
            <person name="Bruemmer F."/>
            <person name="Labrenz M."/>
            <person name="Spormann A.M."/>
            <person name="Op den Camp H."/>
            <person name="Overmann J."/>
            <person name="Amann R."/>
            <person name="Jetten M.S.M."/>
            <person name="Mascher T."/>
            <person name="Medema M.H."/>
            <person name="Devos D.P."/>
            <person name="Kaster A.-K."/>
            <person name="Ovreas L."/>
            <person name="Rohde M."/>
            <person name="Galperin M.Y."/>
            <person name="Jogler C."/>
        </authorList>
    </citation>
    <scope>NUCLEOTIDE SEQUENCE [LARGE SCALE GENOMIC DNA]</scope>
    <source>
        <strain evidence="1 2">ETA_A8</strain>
    </source>
</reference>
<name>A0A517YFB3_9BACT</name>